<keyword evidence="2" id="KW-0722">Serine protease inhibitor</keyword>
<evidence type="ECO:0000256" key="4">
    <source>
        <dbReference type="SAM" id="MobiDB-lite"/>
    </source>
</evidence>
<keyword evidence="3" id="KW-1015">Disulfide bond</keyword>
<reference evidence="8" key="1">
    <citation type="submission" date="2025-08" db="UniProtKB">
        <authorList>
            <consortium name="RefSeq"/>
        </authorList>
    </citation>
    <scope>IDENTIFICATION</scope>
    <source>
        <strain evidence="8">15112-1751.03</strain>
        <tissue evidence="8">Whole Adult</tissue>
    </source>
</reference>
<dbReference type="Gene3D" id="3.30.60.30">
    <property type="match status" value="4"/>
</dbReference>
<evidence type="ECO:0000259" key="6">
    <source>
        <dbReference type="PROSITE" id="PS51465"/>
    </source>
</evidence>
<dbReference type="SMART" id="SM00280">
    <property type="entry name" value="KAZAL"/>
    <property type="match status" value="4"/>
</dbReference>
<accession>A0A9C6TBV0</accession>
<evidence type="ECO:0000256" key="1">
    <source>
        <dbReference type="ARBA" id="ARBA00022690"/>
    </source>
</evidence>
<feature type="compositionally biased region" description="Low complexity" evidence="4">
    <location>
        <begin position="710"/>
        <end position="721"/>
    </location>
</feature>
<feature type="compositionally biased region" description="Polar residues" evidence="4">
    <location>
        <begin position="722"/>
        <end position="736"/>
    </location>
</feature>
<feature type="region of interest" description="Disordered" evidence="4">
    <location>
        <begin position="662"/>
        <end position="683"/>
    </location>
</feature>
<feature type="domain" description="Kazal-like" evidence="6">
    <location>
        <begin position="384"/>
        <end position="435"/>
    </location>
</feature>
<keyword evidence="1" id="KW-0646">Protease inhibitor</keyword>
<dbReference type="PANTHER" id="PTHR10913:SF45">
    <property type="entry name" value="FOLLISTATIN, ISOFORM A-RELATED"/>
    <property type="match status" value="1"/>
</dbReference>
<dbReference type="RefSeq" id="XP_051863168.1">
    <property type="nucleotide sequence ID" value="XM_052007208.1"/>
</dbReference>
<dbReference type="Pfam" id="PF07648">
    <property type="entry name" value="Kazal_2"/>
    <property type="match status" value="4"/>
</dbReference>
<feature type="compositionally biased region" description="Low complexity" evidence="4">
    <location>
        <begin position="468"/>
        <end position="486"/>
    </location>
</feature>
<feature type="transmembrane region" description="Helical" evidence="5">
    <location>
        <begin position="18"/>
        <end position="40"/>
    </location>
</feature>
<name>A0A9C6TBV0_DROAB</name>
<dbReference type="InterPro" id="IPR036058">
    <property type="entry name" value="Kazal_dom_sf"/>
</dbReference>
<feature type="region of interest" description="Disordered" evidence="4">
    <location>
        <begin position="465"/>
        <end position="505"/>
    </location>
</feature>
<dbReference type="Proteomes" id="UP000515160">
    <property type="component" value="Chromosome 2R"/>
</dbReference>
<dbReference type="PROSITE" id="PS51465">
    <property type="entry name" value="KAZAL_2"/>
    <property type="match status" value="1"/>
</dbReference>
<gene>
    <name evidence="8" type="primary">LOC117575945</name>
</gene>
<keyword evidence="7" id="KW-1185">Reference proteome</keyword>
<dbReference type="GO" id="GO:0005576">
    <property type="term" value="C:extracellular region"/>
    <property type="evidence" value="ECO:0007669"/>
    <property type="project" value="TreeGrafter"/>
</dbReference>
<feature type="compositionally biased region" description="Basic and acidic residues" evidence="4">
    <location>
        <begin position="319"/>
        <end position="331"/>
    </location>
</feature>
<evidence type="ECO:0000256" key="2">
    <source>
        <dbReference type="ARBA" id="ARBA00022900"/>
    </source>
</evidence>
<dbReference type="InterPro" id="IPR050653">
    <property type="entry name" value="Prot_Inhib_GrowthFact_Antg"/>
</dbReference>
<dbReference type="GeneID" id="117575945"/>
<dbReference type="PANTHER" id="PTHR10913">
    <property type="entry name" value="FOLLISTATIN-RELATED"/>
    <property type="match status" value="1"/>
</dbReference>
<feature type="region of interest" description="Disordered" evidence="4">
    <location>
        <begin position="710"/>
        <end position="746"/>
    </location>
</feature>
<feature type="region of interest" description="Disordered" evidence="4">
    <location>
        <begin position="310"/>
        <end position="335"/>
    </location>
</feature>
<dbReference type="GO" id="GO:0030154">
    <property type="term" value="P:cell differentiation"/>
    <property type="evidence" value="ECO:0007669"/>
    <property type="project" value="TreeGrafter"/>
</dbReference>
<dbReference type="CDD" id="cd00104">
    <property type="entry name" value="KAZAL_FS"/>
    <property type="match status" value="3"/>
</dbReference>
<evidence type="ECO:0000313" key="8">
    <source>
        <dbReference type="RefSeq" id="XP_051863168.1"/>
    </source>
</evidence>
<sequence length="774" mass="86841">MNNPIVAYQHNWRQSKTLLVCLLNMMLGFRVLLALLAVAISNHEAAGVDHDTMLCSNDNTPMCAQSQGEYLLFKNECDLRKAQRENLMGAPLFDVALHNCVPSCEFECHDGFHPICGVSVASNERKTFRNRCEMARTSCNSKSDWLVYKWGACPSRKSQPKQQTQAAHTVFVGQRKRRRPIPCTNVYRPVCAGYAGVKSTFSNECLVNAENIRTRRNWRVISEGLCGEDSTKMKHSRKYKPKYKPKVEVERSKRSHKQLNQLDDFEISEDAVQIFAPSTFHTQFISNSGTMEKSYSLPARKPYMATMPKSRHIYGSDPVKPEEKPQLKAEEQQSQSKPCVFSNEPVCGSFNGESRTFPNVCALMEYSQAVGHAWTILYDGSCRSCDKPCPTVYSPICANRNGISYTIINECYLERVRCKDPNSDWKITHKGECTVLNDEVSQSIPKPSPKPSSRIHDMLYATKHQVESSSTISPTTTPKAITTSTPRRQLRKPKSPTPTPKDLSNRKIRKIELFGFDGYAPKETQPIKMPVTSKLWSPKDNWLLHQSLDEEKNKYNKKTSHKKAHSEKYPLYNWANTATTPAPTTQLMFTTAATTTTTATTRAPTTTITIEEDITSAEQLMNLETDSEILFMMGTTPQVAEFLETEATTRTTFTLATTAATTPTPTTLSTTTTPPRTTAATTTLPPITEPEAESTIIDDATTEIFDETTTNRSTKTTASDTSTMSNEISTTQNSDYLTDESLQDQSKQTSIYGLDKNSLIMRLLRARSSKNMVL</sequence>
<evidence type="ECO:0000256" key="3">
    <source>
        <dbReference type="ARBA" id="ARBA00023157"/>
    </source>
</evidence>
<dbReference type="OrthoDB" id="126772at2759"/>
<dbReference type="AlphaFoldDB" id="A0A9C6TBV0"/>
<keyword evidence="5" id="KW-0812">Transmembrane</keyword>
<evidence type="ECO:0000313" key="7">
    <source>
        <dbReference type="Proteomes" id="UP000515160"/>
    </source>
</evidence>
<dbReference type="SUPFAM" id="SSF100895">
    <property type="entry name" value="Kazal-type serine protease inhibitors"/>
    <property type="match status" value="4"/>
</dbReference>
<evidence type="ECO:0000256" key="5">
    <source>
        <dbReference type="SAM" id="Phobius"/>
    </source>
</evidence>
<protein>
    <submittedName>
        <fullName evidence="8">Uncharacterized protein LOC117575945 isoform X1</fullName>
    </submittedName>
</protein>
<organism evidence="7 8">
    <name type="scientific">Drosophila albomicans</name>
    <name type="common">Fruit fly</name>
    <dbReference type="NCBI Taxonomy" id="7291"/>
    <lineage>
        <taxon>Eukaryota</taxon>
        <taxon>Metazoa</taxon>
        <taxon>Ecdysozoa</taxon>
        <taxon>Arthropoda</taxon>
        <taxon>Hexapoda</taxon>
        <taxon>Insecta</taxon>
        <taxon>Pterygota</taxon>
        <taxon>Neoptera</taxon>
        <taxon>Endopterygota</taxon>
        <taxon>Diptera</taxon>
        <taxon>Brachycera</taxon>
        <taxon>Muscomorpha</taxon>
        <taxon>Ephydroidea</taxon>
        <taxon>Drosophilidae</taxon>
        <taxon>Drosophila</taxon>
    </lineage>
</organism>
<keyword evidence="5" id="KW-0472">Membrane</keyword>
<keyword evidence="5" id="KW-1133">Transmembrane helix</keyword>
<proteinExistence type="predicted"/>
<dbReference type="InterPro" id="IPR002350">
    <property type="entry name" value="Kazal_dom"/>
</dbReference>